<accession>A0A8D6PWL3</accession>
<dbReference type="KEGG" id="mesg:MLAUSG7_1182"/>
<name>A0A8D6PWL3_9EURY</name>
<reference evidence="1 2" key="1">
    <citation type="submission" date="2020-04" db="EMBL/GenBank/DDBJ databases">
        <authorList>
            <consortium name="Genoscope - CEA"/>
            <person name="William W."/>
        </authorList>
    </citation>
    <scope>NUCLEOTIDE SEQUENCE [LARGE SCALE GENOMIC DNA]</scope>
    <source>
        <strain evidence="1 2">SG7</strain>
    </source>
</reference>
<gene>
    <name evidence="1" type="ORF">MLAUSG7_1182</name>
</gene>
<dbReference type="AlphaFoldDB" id="A0A8D6PWL3"/>
<protein>
    <submittedName>
        <fullName evidence="1">Uncharacterized protein</fullName>
    </submittedName>
</protein>
<proteinExistence type="predicted"/>
<keyword evidence="2" id="KW-1185">Reference proteome</keyword>
<evidence type="ECO:0000313" key="1">
    <source>
        <dbReference type="EMBL" id="CAB3289353.1"/>
    </source>
</evidence>
<organism evidence="1 2">
    <name type="scientific">Methanocaldococcus lauensis</name>
    <dbReference type="NCBI Taxonomy" id="2546128"/>
    <lineage>
        <taxon>Archaea</taxon>
        <taxon>Methanobacteriati</taxon>
        <taxon>Methanobacteriota</taxon>
        <taxon>Methanomada group</taxon>
        <taxon>Methanococci</taxon>
        <taxon>Methanococcales</taxon>
        <taxon>Methanocaldococcaceae</taxon>
        <taxon>Methanocaldococcus</taxon>
    </lineage>
</organism>
<dbReference type="Proteomes" id="UP000679213">
    <property type="component" value="Chromosome I"/>
</dbReference>
<dbReference type="EMBL" id="LR792632">
    <property type="protein sequence ID" value="CAB3289353.1"/>
    <property type="molecule type" value="Genomic_DNA"/>
</dbReference>
<sequence length="47" mass="5208">MFVLSECKMVINADVNGARNILFSVVPNPEWGLNEILTDFVALASLR</sequence>
<evidence type="ECO:0000313" key="2">
    <source>
        <dbReference type="Proteomes" id="UP000679213"/>
    </source>
</evidence>